<keyword evidence="3" id="KW-0378">Hydrolase</keyword>
<dbReference type="GO" id="GO:0016787">
    <property type="term" value="F:hydrolase activity"/>
    <property type="evidence" value="ECO:0007669"/>
    <property type="project" value="UniProtKB-KW"/>
</dbReference>
<dbReference type="AlphaFoldDB" id="A0A398BI36"/>
<gene>
    <name evidence="3" type="ORF">D1970_05455</name>
</gene>
<comment type="caution">
    <text evidence="3">The sequence shown here is derived from an EMBL/GenBank/DDBJ whole genome shotgun (WGS) entry which is preliminary data.</text>
</comment>
<keyword evidence="1" id="KW-1133">Transmembrane helix</keyword>
<proteinExistence type="predicted"/>
<name>A0A398BI36_9BACI</name>
<keyword evidence="1" id="KW-0472">Membrane</keyword>
<accession>A0A398BI36</accession>
<evidence type="ECO:0000256" key="1">
    <source>
        <dbReference type="SAM" id="Phobius"/>
    </source>
</evidence>
<dbReference type="RefSeq" id="WP_119111880.1">
    <property type="nucleotide sequence ID" value="NZ_CBCSEO010000009.1"/>
</dbReference>
<dbReference type="InterPro" id="IPR052920">
    <property type="entry name" value="DNA-binding_regulatory"/>
</dbReference>
<organism evidence="3 4">
    <name type="scientific">Mesobacillus zeae</name>
    <dbReference type="NCBI Taxonomy" id="1917180"/>
    <lineage>
        <taxon>Bacteria</taxon>
        <taxon>Bacillati</taxon>
        <taxon>Bacillota</taxon>
        <taxon>Bacilli</taxon>
        <taxon>Bacillales</taxon>
        <taxon>Bacillaceae</taxon>
        <taxon>Mesobacillus</taxon>
    </lineage>
</organism>
<dbReference type="InterPro" id="IPR029058">
    <property type="entry name" value="AB_hydrolase_fold"/>
</dbReference>
<dbReference type="PANTHER" id="PTHR43358:SF5">
    <property type="entry name" value="EXPORTED PROTEIN"/>
    <property type="match status" value="1"/>
</dbReference>
<feature type="domain" description="Serine aminopeptidase S33" evidence="2">
    <location>
        <begin position="81"/>
        <end position="193"/>
    </location>
</feature>
<evidence type="ECO:0000259" key="2">
    <source>
        <dbReference type="Pfam" id="PF12146"/>
    </source>
</evidence>
<evidence type="ECO:0000313" key="3">
    <source>
        <dbReference type="EMBL" id="RID87370.1"/>
    </source>
</evidence>
<dbReference type="SUPFAM" id="SSF53474">
    <property type="entry name" value="alpha/beta-Hydrolases"/>
    <property type="match status" value="1"/>
</dbReference>
<dbReference type="OrthoDB" id="9776685at2"/>
<dbReference type="Proteomes" id="UP000265816">
    <property type="component" value="Unassembled WGS sequence"/>
</dbReference>
<dbReference type="InterPro" id="IPR022742">
    <property type="entry name" value="Hydrolase_4"/>
</dbReference>
<protein>
    <submittedName>
        <fullName evidence="3">Alpha/beta hydrolase</fullName>
    </submittedName>
</protein>
<feature type="transmembrane region" description="Helical" evidence="1">
    <location>
        <begin position="6"/>
        <end position="29"/>
    </location>
</feature>
<evidence type="ECO:0000313" key="4">
    <source>
        <dbReference type="Proteomes" id="UP000265816"/>
    </source>
</evidence>
<dbReference type="Gene3D" id="3.40.50.1820">
    <property type="entry name" value="alpha/beta hydrolase"/>
    <property type="match status" value="1"/>
</dbReference>
<keyword evidence="1" id="KW-0812">Transmembrane</keyword>
<dbReference type="PANTHER" id="PTHR43358">
    <property type="entry name" value="ALPHA/BETA-HYDROLASE"/>
    <property type="match status" value="1"/>
</dbReference>
<sequence>MRRPLGYLLSFLVLIVSAGIYLTNLFMFIKKKDIQAVLKRETDAGHFRPEEFASLPKREVTVMSPFGYPLKAILAEPHVTDRYVVFCHGVTENKLSSVKYMNLFIERGFNALIYDHRRHGESGGKTTSYGFYEKQDLKAIIDWLKREKGEDILLGIHGESMGAATLLQYAGMVEDGADFYVADCPYSDFAEQLAYRVKEEAKLPPKTLLPLAGLFLRVRDRYSLRDVSPSAAMAHIKKPVLFIHSMKDDYILPAMTEELFRLKEGPKKLFLAEKGVHARSYSENPEAYEHALDEFLRELVFSEEPAAY</sequence>
<dbReference type="Pfam" id="PF12146">
    <property type="entry name" value="Hydrolase_4"/>
    <property type="match status" value="1"/>
</dbReference>
<dbReference type="EMBL" id="QWVT01000010">
    <property type="protein sequence ID" value="RID87370.1"/>
    <property type="molecule type" value="Genomic_DNA"/>
</dbReference>
<keyword evidence="4" id="KW-1185">Reference proteome</keyword>
<reference evidence="3 4" key="1">
    <citation type="submission" date="2018-08" db="EMBL/GenBank/DDBJ databases">
        <title>Bacillus jemisoniae sp. nov., Bacillus chryseoplanitiae sp. nov., Bacillus resnikiae sp. nov., and Bacillus frankliniae sp. nov., isolated from Viking spacecraft and associated surfaces.</title>
        <authorList>
            <person name="Seuylemezian A."/>
            <person name="Vaishampayan P."/>
        </authorList>
    </citation>
    <scope>NUCLEOTIDE SEQUENCE [LARGE SCALE GENOMIC DNA]</scope>
    <source>
        <strain evidence="3 4">JJ-247</strain>
    </source>
</reference>